<dbReference type="Pfam" id="PF00884">
    <property type="entry name" value="Sulfatase"/>
    <property type="match status" value="1"/>
</dbReference>
<dbReference type="EMBL" id="AAZO01007381">
    <property type="status" value="NOT_ANNOTATED_CDS"/>
    <property type="molecule type" value="Genomic_DNA"/>
</dbReference>
<dbReference type="PANTHER" id="PTHR10342:SF273">
    <property type="entry name" value="RE14504P"/>
    <property type="match status" value="1"/>
</dbReference>
<dbReference type="GeneID" id="8237036"/>
<reference evidence="8" key="2">
    <citation type="submission" date="2007-04" db="EMBL/GenBank/DDBJ databases">
        <title>The genome of the human body louse.</title>
        <authorList>
            <consortium name="The Human Body Louse Genome Consortium"/>
            <person name="Kirkness E."/>
            <person name="Walenz B."/>
            <person name="Hass B."/>
            <person name="Bruggner R."/>
            <person name="Strausberg R."/>
        </authorList>
    </citation>
    <scope>NUCLEOTIDE SEQUENCE</scope>
    <source>
        <strain evidence="8">USDA</strain>
    </source>
</reference>
<keyword evidence="10" id="KW-1185">Reference proteome</keyword>
<dbReference type="eggNOG" id="KOG3867">
    <property type="taxonomic scope" value="Eukaryota"/>
</dbReference>
<keyword evidence="4 8" id="KW-0378">Hydrolase</keyword>
<keyword evidence="3" id="KW-0479">Metal-binding</keyword>
<evidence type="ECO:0000256" key="3">
    <source>
        <dbReference type="ARBA" id="ARBA00022723"/>
    </source>
</evidence>
<dbReference type="InterPro" id="IPR000917">
    <property type="entry name" value="Sulfatase_N"/>
</dbReference>
<name>E0W3F1_PEDHC</name>
<dbReference type="CDD" id="cd16029">
    <property type="entry name" value="4-S"/>
    <property type="match status" value="1"/>
</dbReference>
<evidence type="ECO:0000256" key="1">
    <source>
        <dbReference type="ARBA" id="ARBA00001913"/>
    </source>
</evidence>
<proteinExistence type="inferred from homology"/>
<dbReference type="PANTHER" id="PTHR10342">
    <property type="entry name" value="ARYLSULFATASE"/>
    <property type="match status" value="1"/>
</dbReference>
<dbReference type="GO" id="GO:0046872">
    <property type="term" value="F:metal ion binding"/>
    <property type="evidence" value="ECO:0007669"/>
    <property type="project" value="UniProtKB-KW"/>
</dbReference>
<evidence type="ECO:0000256" key="2">
    <source>
        <dbReference type="ARBA" id="ARBA00008779"/>
    </source>
</evidence>
<dbReference type="STRING" id="121224.E0W3F1"/>
<dbReference type="EC" id="3.1.6.12" evidence="8"/>
<dbReference type="Gene3D" id="3.40.720.10">
    <property type="entry name" value="Alkaline Phosphatase, subunit A"/>
    <property type="match status" value="1"/>
</dbReference>
<dbReference type="InParanoid" id="E0W3F1"/>
<keyword evidence="6" id="KW-0325">Glycoprotein</keyword>
<protein>
    <submittedName>
        <fullName evidence="8">Arylsulfatase J, putative</fullName>
        <ecNumber evidence="8">3.1.6.12</ecNumber>
    </submittedName>
</protein>
<organism>
    <name type="scientific">Pediculus humanus subsp. corporis</name>
    <name type="common">Body louse</name>
    <dbReference type="NCBI Taxonomy" id="121224"/>
    <lineage>
        <taxon>Eukaryota</taxon>
        <taxon>Metazoa</taxon>
        <taxon>Ecdysozoa</taxon>
        <taxon>Arthropoda</taxon>
        <taxon>Hexapoda</taxon>
        <taxon>Insecta</taxon>
        <taxon>Pterygota</taxon>
        <taxon>Neoptera</taxon>
        <taxon>Paraneoptera</taxon>
        <taxon>Psocodea</taxon>
        <taxon>Troctomorpha</taxon>
        <taxon>Phthiraptera</taxon>
        <taxon>Anoplura</taxon>
        <taxon>Pediculidae</taxon>
        <taxon>Pediculus</taxon>
    </lineage>
</organism>
<reference evidence="8" key="1">
    <citation type="submission" date="2007-04" db="EMBL/GenBank/DDBJ databases">
        <title>Annotation of Pediculus humanus corporis strain USDA.</title>
        <authorList>
            <person name="Kirkness E."/>
            <person name="Hannick L."/>
            <person name="Hass B."/>
            <person name="Bruggner R."/>
            <person name="Lawson D."/>
            <person name="Bidwell S."/>
            <person name="Joardar V."/>
            <person name="Caler E."/>
            <person name="Walenz B."/>
            <person name="Inman J."/>
            <person name="Schobel S."/>
            <person name="Galinsky K."/>
            <person name="Amedeo P."/>
            <person name="Strausberg R."/>
        </authorList>
    </citation>
    <scope>NUCLEOTIDE SEQUENCE</scope>
    <source>
        <strain evidence="8">USDA</strain>
    </source>
</reference>
<dbReference type="InterPro" id="IPR047115">
    <property type="entry name" value="ARSB"/>
</dbReference>
<reference evidence="9" key="3">
    <citation type="submission" date="2020-05" db="UniProtKB">
        <authorList>
            <consortium name="EnsemblMetazoa"/>
        </authorList>
    </citation>
    <scope>IDENTIFICATION</scope>
    <source>
        <strain evidence="9">USDA</strain>
    </source>
</reference>
<dbReference type="EnsemblMetazoa" id="PHUM604070-RA">
    <property type="protein sequence ID" value="PHUM604070-PA"/>
    <property type="gene ID" value="PHUM604070"/>
</dbReference>
<dbReference type="InterPro" id="IPR017850">
    <property type="entry name" value="Alkaline_phosphatase_core_sf"/>
</dbReference>
<sequence>MNDLEDSKPPHIIFIMADDLGWNDVGYHGSDEIPTPNIDALAYNGIILNRYYVLPVCTPSRSALMTGRHPIHNGMQHRVLFGVETRGLPLTEKLLPEYLQKLGYSTHIVGKWHLGFYKKEYTPLYRGFESHIGFWTGHQDYYDHTAEEERLWGLDMRHGMKPAWYLHGEYSTHVYTRESVKIIKNYNSTKPLFLYVAHAAVHSGNKYNPLPAPDKTVDKLDHIQNYNRRRYAAMVSELDTSVGNIISALKDANMLSNSIVIFSTDNGGPANGLNYNYASNWPMRGVKNTLWEGGVRGVGVVWSSKFKPNSGGRVSNRMMHICDWLPTLYAAAGGDVRDLGENLDGYNMWNSLLDDLPSPRNEILHNIDDIFGNSALTMSQWKLVKGTTYNGFYDSWFGPTGRNPGYFYNIGQVLSSLSNKALSTLQTVPLNPESIRRIREEATIDCGNHQLISSESRFSNCNPLKESCLFNVDEDPCEIDNVAKSFPQVVKEMEERLLYWNSTAVKPAKVINDLRGNPKFWGYVWTNFGDYNS</sequence>
<dbReference type="OMA" id="TNRCGTA"/>
<evidence type="ECO:0000313" key="9">
    <source>
        <dbReference type="EnsemblMetazoa" id="PHUM604070-PA"/>
    </source>
</evidence>
<dbReference type="SUPFAM" id="SSF53649">
    <property type="entry name" value="Alkaline phosphatase-like"/>
    <property type="match status" value="1"/>
</dbReference>
<comment type="cofactor">
    <cofactor evidence="1">
        <name>Ca(2+)</name>
        <dbReference type="ChEBI" id="CHEBI:29108"/>
    </cofactor>
</comment>
<dbReference type="Proteomes" id="UP000009046">
    <property type="component" value="Unassembled WGS sequence"/>
</dbReference>
<dbReference type="VEuPathDB" id="VectorBase:PHUM604070"/>
<dbReference type="InterPro" id="IPR024607">
    <property type="entry name" value="Sulfatase_CS"/>
</dbReference>
<dbReference type="OrthoDB" id="103349at2759"/>
<comment type="similarity">
    <text evidence="2">Belongs to the sulfatase family.</text>
</comment>
<dbReference type="HOGENOM" id="CLU_006332_10_1_1"/>
<dbReference type="KEGG" id="phu:Phum_PHUM604070"/>
<dbReference type="FunCoup" id="E0W3F1">
    <property type="interactions" value="60"/>
</dbReference>
<evidence type="ECO:0000313" key="10">
    <source>
        <dbReference type="Proteomes" id="UP000009046"/>
    </source>
</evidence>
<evidence type="ECO:0000256" key="4">
    <source>
        <dbReference type="ARBA" id="ARBA00022801"/>
    </source>
</evidence>
<gene>
    <name evidence="9" type="primary">8237036</name>
    <name evidence="8" type="ORF">Phum_PHUM604070</name>
</gene>
<dbReference type="CTD" id="8237036"/>
<evidence type="ECO:0000313" key="8">
    <source>
        <dbReference type="EMBL" id="EEB20157.1"/>
    </source>
</evidence>
<feature type="domain" description="Sulfatase N-terminal" evidence="7">
    <location>
        <begin position="10"/>
        <end position="333"/>
    </location>
</feature>
<dbReference type="EMBL" id="DS235882">
    <property type="protein sequence ID" value="EEB20157.1"/>
    <property type="molecule type" value="Genomic_DNA"/>
</dbReference>
<dbReference type="PROSITE" id="PS00149">
    <property type="entry name" value="SULFATASE_2"/>
    <property type="match status" value="1"/>
</dbReference>
<dbReference type="PROSITE" id="PS00523">
    <property type="entry name" value="SULFATASE_1"/>
    <property type="match status" value="1"/>
</dbReference>
<dbReference type="GO" id="GO:0003943">
    <property type="term" value="F:N-acetylgalactosamine-4-sulfatase activity"/>
    <property type="evidence" value="ECO:0007669"/>
    <property type="project" value="UniProtKB-EC"/>
</dbReference>
<evidence type="ECO:0000256" key="5">
    <source>
        <dbReference type="ARBA" id="ARBA00022837"/>
    </source>
</evidence>
<dbReference type="Gene3D" id="3.30.1120.10">
    <property type="match status" value="1"/>
</dbReference>
<keyword evidence="5" id="KW-0106">Calcium</keyword>
<evidence type="ECO:0000259" key="7">
    <source>
        <dbReference type="Pfam" id="PF00884"/>
    </source>
</evidence>
<dbReference type="AlphaFoldDB" id="E0W3F1"/>
<evidence type="ECO:0000256" key="6">
    <source>
        <dbReference type="ARBA" id="ARBA00023180"/>
    </source>
</evidence>
<dbReference type="RefSeq" id="XP_002432895.1">
    <property type="nucleotide sequence ID" value="XM_002432850.1"/>
</dbReference>
<accession>E0W3F1</accession>